<dbReference type="AlphaFoldDB" id="A0ABD2PKN8"/>
<protein>
    <recommendedName>
        <fullName evidence="1">PARG catalytic Macro domain-containing protein</fullName>
    </recommendedName>
</protein>
<dbReference type="Pfam" id="PF05028">
    <property type="entry name" value="PARG_cat_C"/>
    <property type="match status" value="1"/>
</dbReference>
<proteinExistence type="predicted"/>
<evidence type="ECO:0000259" key="1">
    <source>
        <dbReference type="Pfam" id="PF05028"/>
    </source>
</evidence>
<dbReference type="PANTHER" id="PTHR12837:SF0">
    <property type="entry name" value="POLY(ADP-RIBOSE) GLYCOHYDROLASE"/>
    <property type="match status" value="1"/>
</dbReference>
<name>A0ABD2PKN8_9PLAT</name>
<organism evidence="2 3">
    <name type="scientific">Cichlidogyrus casuarinus</name>
    <dbReference type="NCBI Taxonomy" id="1844966"/>
    <lineage>
        <taxon>Eukaryota</taxon>
        <taxon>Metazoa</taxon>
        <taxon>Spiralia</taxon>
        <taxon>Lophotrochozoa</taxon>
        <taxon>Platyhelminthes</taxon>
        <taxon>Monogenea</taxon>
        <taxon>Monopisthocotylea</taxon>
        <taxon>Dactylogyridea</taxon>
        <taxon>Ancyrocephalidae</taxon>
        <taxon>Cichlidogyrus</taxon>
    </lineage>
</organism>
<dbReference type="Proteomes" id="UP001626550">
    <property type="component" value="Unassembled WGS sequence"/>
</dbReference>
<comment type="caution">
    <text evidence="2">The sequence shown here is derived from an EMBL/GenBank/DDBJ whole genome shotgun (WGS) entry which is preliminary data.</text>
</comment>
<sequence length="119" mass="13260">QYEGKWIHRELLKAYAGFSAQLANSEIPKTIVTGNWGCGAKGGDPQLKAVIQLMACAAAGKNLYYCCEGDANLFHGLFTLMNKIEDMTDLTVGTLYHRVIDRAEYCKVNRKAFLLKELL</sequence>
<feature type="non-terminal residue" evidence="2">
    <location>
        <position position="1"/>
    </location>
</feature>
<evidence type="ECO:0000313" key="2">
    <source>
        <dbReference type="EMBL" id="KAL3307402.1"/>
    </source>
</evidence>
<dbReference type="InterPro" id="IPR046372">
    <property type="entry name" value="PARG_cat_C"/>
</dbReference>
<evidence type="ECO:0000313" key="3">
    <source>
        <dbReference type="Proteomes" id="UP001626550"/>
    </source>
</evidence>
<accession>A0ABD2PKN8</accession>
<gene>
    <name evidence="2" type="ORF">Ciccas_014084</name>
</gene>
<dbReference type="PANTHER" id="PTHR12837">
    <property type="entry name" value="POLY ADP-RIBOSE GLYCOHYDROLASE"/>
    <property type="match status" value="1"/>
</dbReference>
<dbReference type="EMBL" id="JBJKFK010007469">
    <property type="protein sequence ID" value="KAL3307402.1"/>
    <property type="molecule type" value="Genomic_DNA"/>
</dbReference>
<reference evidence="2 3" key="1">
    <citation type="submission" date="2024-11" db="EMBL/GenBank/DDBJ databases">
        <title>Adaptive evolution of stress response genes in parasites aligns with host niche diversity.</title>
        <authorList>
            <person name="Hahn C."/>
            <person name="Resl P."/>
        </authorList>
    </citation>
    <scope>NUCLEOTIDE SEQUENCE [LARGE SCALE GENOMIC DNA]</scope>
    <source>
        <strain evidence="2">EGGRZ-B1_66</strain>
        <tissue evidence="2">Body</tissue>
    </source>
</reference>
<dbReference type="InterPro" id="IPR007724">
    <property type="entry name" value="Poly_GlycHdrlase"/>
</dbReference>
<keyword evidence="3" id="KW-1185">Reference proteome</keyword>
<feature type="domain" description="PARG catalytic Macro" evidence="1">
    <location>
        <begin position="1"/>
        <end position="73"/>
    </location>
</feature>